<evidence type="ECO:0000256" key="7">
    <source>
        <dbReference type="ARBA" id="ARBA00023136"/>
    </source>
</evidence>
<dbReference type="PANTHER" id="PTHR19353">
    <property type="entry name" value="FATTY ACID DESATURASE 2"/>
    <property type="match status" value="1"/>
</dbReference>
<dbReference type="CDD" id="cd03506">
    <property type="entry name" value="Delta6-FADS-like"/>
    <property type="match status" value="1"/>
</dbReference>
<keyword evidence="3 8" id="KW-0812">Transmembrane</keyword>
<reference evidence="10" key="1">
    <citation type="journal article" date="2020" name="J. Eukaryot. Microbiol.">
        <title>De novo Sequencing, Assembly and Annotation of the Transcriptome for the Free-Living Testate Amoeba Arcella intermedia.</title>
        <authorList>
            <person name="Ribeiro G.M."/>
            <person name="Porfirio-Sousa A.L."/>
            <person name="Maurer-Alcala X.X."/>
            <person name="Katz L.A."/>
            <person name="Lahr D.J.G."/>
        </authorList>
    </citation>
    <scope>NUCLEOTIDE SEQUENCE</scope>
</reference>
<dbReference type="InterPro" id="IPR001199">
    <property type="entry name" value="Cyt_B5-like_heme/steroid-bd"/>
</dbReference>
<feature type="domain" description="Cytochrome b5 heme-binding" evidence="9">
    <location>
        <begin position="1"/>
        <end position="73"/>
    </location>
</feature>
<organism evidence="10">
    <name type="scientific">Arcella intermedia</name>
    <dbReference type="NCBI Taxonomy" id="1963864"/>
    <lineage>
        <taxon>Eukaryota</taxon>
        <taxon>Amoebozoa</taxon>
        <taxon>Tubulinea</taxon>
        <taxon>Elardia</taxon>
        <taxon>Arcellinida</taxon>
        <taxon>Sphaerothecina</taxon>
        <taxon>Arcellidae</taxon>
        <taxon>Arcella</taxon>
    </lineage>
</organism>
<dbReference type="GO" id="GO:0006629">
    <property type="term" value="P:lipid metabolic process"/>
    <property type="evidence" value="ECO:0007669"/>
    <property type="project" value="UniProtKB-KW"/>
</dbReference>
<feature type="transmembrane region" description="Helical" evidence="8">
    <location>
        <begin position="102"/>
        <end position="125"/>
    </location>
</feature>
<dbReference type="PRINTS" id="PR00363">
    <property type="entry name" value="CYTOCHROMEB5"/>
</dbReference>
<dbReference type="Pfam" id="PF00487">
    <property type="entry name" value="FA_desaturase"/>
    <property type="match status" value="1"/>
</dbReference>
<dbReference type="SMART" id="SM01117">
    <property type="entry name" value="Cyt-b5"/>
    <property type="match status" value="1"/>
</dbReference>
<dbReference type="SUPFAM" id="SSF55856">
    <property type="entry name" value="Cytochrome b5-like heme/steroid binding domain"/>
    <property type="match status" value="1"/>
</dbReference>
<feature type="transmembrane region" description="Helical" evidence="8">
    <location>
        <begin position="287"/>
        <end position="307"/>
    </location>
</feature>
<dbReference type="AlphaFoldDB" id="A0A6B2L4W8"/>
<feature type="transmembrane region" description="Helical" evidence="8">
    <location>
        <begin position="131"/>
        <end position="151"/>
    </location>
</feature>
<evidence type="ECO:0000256" key="6">
    <source>
        <dbReference type="ARBA" id="ARBA00023098"/>
    </source>
</evidence>
<proteinExistence type="inferred from homology"/>
<keyword evidence="7 8" id="KW-0472">Membrane</keyword>
<name>A0A6B2L4W8_9EUKA</name>
<evidence type="ECO:0000256" key="8">
    <source>
        <dbReference type="SAM" id="Phobius"/>
    </source>
</evidence>
<dbReference type="GO" id="GO:0016020">
    <property type="term" value="C:membrane"/>
    <property type="evidence" value="ECO:0007669"/>
    <property type="project" value="UniProtKB-SubCell"/>
</dbReference>
<evidence type="ECO:0000256" key="3">
    <source>
        <dbReference type="ARBA" id="ARBA00022692"/>
    </source>
</evidence>
<sequence length="425" mass="49186">MQEVGKHDNKKDAWIVVEDQVYDITKWLGKHPGGAAILLGYAGQDATDAIVAFHPDIEYQKKLMSPLKIGRLESPPEASPLIKDFRQMRAKLMEAGYFKPSLSFFAAQLLQIVLLEIVGHCLALYFGLSGWLNWIVVASVLATGQIQAGWLQHDLGHLSVFPVHPRAIPKENCSILKENQSWHYLVICFMKGASSSWWKYRHNQHHSKPNIINKDPDLKNDPLFVFGGMADLGMGTPMTPYQETYWWFLGPPLVTSFYFVLTNYYYVFKWRLWGEFILAHIYFARTWILLRIATGSWVACFSLYFIMRVMESIWFTWVTAMNHFPMTIQMDPKVDWVTAQLTASQNLPNTPFSRWFSGHLAHQIEHHLFPTMPRHNLTKIIPLIKSFCQRHSLSYKEVTIQQGCQEVLQALRLAANTYQNQHKRK</sequence>
<evidence type="ECO:0000313" key="10">
    <source>
        <dbReference type="EMBL" id="NDV31990.1"/>
    </source>
</evidence>
<dbReference type="InterPro" id="IPR012171">
    <property type="entry name" value="Fatty_acid_desaturase"/>
</dbReference>
<comment type="similarity">
    <text evidence="2">Belongs to the fatty acid desaturase type 1 family.</text>
</comment>
<evidence type="ECO:0000256" key="1">
    <source>
        <dbReference type="ARBA" id="ARBA00004141"/>
    </source>
</evidence>
<dbReference type="GO" id="GO:0016717">
    <property type="term" value="F:oxidoreductase activity, acting on paired donors, with oxidation of a pair of donors resulting in the reduction of molecular oxygen to two molecules of water"/>
    <property type="evidence" value="ECO:0007669"/>
    <property type="project" value="TreeGrafter"/>
</dbReference>
<dbReference type="PROSITE" id="PS50255">
    <property type="entry name" value="CYTOCHROME_B5_2"/>
    <property type="match status" value="1"/>
</dbReference>
<evidence type="ECO:0000259" key="9">
    <source>
        <dbReference type="PROSITE" id="PS50255"/>
    </source>
</evidence>
<dbReference type="EMBL" id="GIBP01003021">
    <property type="protein sequence ID" value="NDV31990.1"/>
    <property type="molecule type" value="Transcribed_RNA"/>
</dbReference>
<protein>
    <recommendedName>
        <fullName evidence="9">Cytochrome b5 heme-binding domain-containing protein</fullName>
    </recommendedName>
</protein>
<dbReference type="PANTHER" id="PTHR19353:SF88">
    <property type="entry name" value="DELTA(5) FATTY ACID DESATURASE FAT-4"/>
    <property type="match status" value="1"/>
</dbReference>
<dbReference type="PIRSF" id="PIRSF015921">
    <property type="entry name" value="FA_sphinglp_des"/>
    <property type="match status" value="1"/>
</dbReference>
<keyword evidence="5" id="KW-0560">Oxidoreductase</keyword>
<dbReference type="Gene3D" id="3.10.120.10">
    <property type="entry name" value="Cytochrome b5-like heme/steroid binding domain"/>
    <property type="match status" value="1"/>
</dbReference>
<accession>A0A6B2L4W8</accession>
<dbReference type="Pfam" id="PF00173">
    <property type="entry name" value="Cyt-b5"/>
    <property type="match status" value="1"/>
</dbReference>
<dbReference type="InterPro" id="IPR036400">
    <property type="entry name" value="Cyt_B5-like_heme/steroid_sf"/>
</dbReference>
<evidence type="ECO:0000256" key="4">
    <source>
        <dbReference type="ARBA" id="ARBA00022989"/>
    </source>
</evidence>
<feature type="transmembrane region" description="Helical" evidence="8">
    <location>
        <begin position="244"/>
        <end position="267"/>
    </location>
</feature>
<keyword evidence="4 8" id="KW-1133">Transmembrane helix</keyword>
<evidence type="ECO:0000256" key="5">
    <source>
        <dbReference type="ARBA" id="ARBA00023002"/>
    </source>
</evidence>
<evidence type="ECO:0000256" key="2">
    <source>
        <dbReference type="ARBA" id="ARBA00009295"/>
    </source>
</evidence>
<comment type="subcellular location">
    <subcellularLocation>
        <location evidence="1">Membrane</location>
        <topology evidence="1">Multi-pass membrane protein</topology>
    </subcellularLocation>
</comment>
<keyword evidence="6" id="KW-0443">Lipid metabolism</keyword>
<dbReference type="InterPro" id="IPR005804">
    <property type="entry name" value="FA_desaturase_dom"/>
</dbReference>